<protein>
    <submittedName>
        <fullName evidence="2">Uncharacterized protein</fullName>
    </submittedName>
</protein>
<proteinExistence type="predicted"/>
<reference evidence="2 3" key="1">
    <citation type="submission" date="2022-05" db="EMBL/GenBank/DDBJ databases">
        <title>Genome Sequencing of Bee-Associated Microbes.</title>
        <authorList>
            <person name="Dunlap C."/>
        </authorList>
    </citation>
    <scope>NUCLEOTIDE SEQUENCE [LARGE SCALE GENOMIC DNA]</scope>
    <source>
        <strain evidence="2 3">NRRL B-23120</strain>
    </source>
</reference>
<dbReference type="EMBL" id="JAMDMJ010000042">
    <property type="protein sequence ID" value="MCY9599406.1"/>
    <property type="molecule type" value="Genomic_DNA"/>
</dbReference>
<evidence type="ECO:0000256" key="1">
    <source>
        <dbReference type="SAM" id="MobiDB-lite"/>
    </source>
</evidence>
<accession>A0ABT4FNE7</accession>
<gene>
    <name evidence="2" type="ORF">M5X16_27050</name>
</gene>
<dbReference type="GeneID" id="95379055"/>
<organism evidence="2 3">
    <name type="scientific">Paenibacillus chitinolyticus</name>
    <dbReference type="NCBI Taxonomy" id="79263"/>
    <lineage>
        <taxon>Bacteria</taxon>
        <taxon>Bacillati</taxon>
        <taxon>Bacillota</taxon>
        <taxon>Bacilli</taxon>
        <taxon>Bacillales</taxon>
        <taxon>Paenibacillaceae</taxon>
        <taxon>Paenibacillus</taxon>
    </lineage>
</organism>
<evidence type="ECO:0000313" key="3">
    <source>
        <dbReference type="Proteomes" id="UP001527202"/>
    </source>
</evidence>
<dbReference type="Proteomes" id="UP001527202">
    <property type="component" value="Unassembled WGS sequence"/>
</dbReference>
<sequence length="48" mass="4664">MKKRASPGLAGPGGSVQPGSGGTTGGSVEYQTGYDGLAVRAVIAVMRA</sequence>
<evidence type="ECO:0000313" key="2">
    <source>
        <dbReference type="EMBL" id="MCY9599406.1"/>
    </source>
</evidence>
<name>A0ABT4FNE7_9BACL</name>
<feature type="compositionally biased region" description="Gly residues" evidence="1">
    <location>
        <begin position="10"/>
        <end position="25"/>
    </location>
</feature>
<feature type="region of interest" description="Disordered" evidence="1">
    <location>
        <begin position="1"/>
        <end position="30"/>
    </location>
</feature>
<comment type="caution">
    <text evidence="2">The sequence shown here is derived from an EMBL/GenBank/DDBJ whole genome shotgun (WGS) entry which is preliminary data.</text>
</comment>
<dbReference type="RefSeq" id="WP_156972861.1">
    <property type="nucleotide sequence ID" value="NZ_CP026520.1"/>
</dbReference>
<keyword evidence="3" id="KW-1185">Reference proteome</keyword>